<dbReference type="PANTHER" id="PTHR11319:SF35">
    <property type="entry name" value="OUTER MEMBRANE PROTEIN PMPC-RELATED"/>
    <property type="match status" value="1"/>
</dbReference>
<dbReference type="AlphaFoldDB" id="A0A8S1JDY4"/>
<comment type="caution">
    <text evidence="2">The sequence shown here is derived from an EMBL/GenBank/DDBJ whole genome shotgun (WGS) entry which is preliminary data.</text>
</comment>
<accession>A0A8S1JDY4</accession>
<evidence type="ECO:0000256" key="1">
    <source>
        <dbReference type="SAM" id="Phobius"/>
    </source>
</evidence>
<protein>
    <submittedName>
        <fullName evidence="2">Uncharacterized protein</fullName>
    </submittedName>
</protein>
<dbReference type="OrthoDB" id="536686at2759"/>
<evidence type="ECO:0000313" key="3">
    <source>
        <dbReference type="Proteomes" id="UP000708148"/>
    </source>
</evidence>
<keyword evidence="1" id="KW-1133">Transmembrane helix</keyword>
<feature type="transmembrane region" description="Helical" evidence="1">
    <location>
        <begin position="111"/>
        <end position="132"/>
    </location>
</feature>
<feature type="transmembrane region" description="Helical" evidence="1">
    <location>
        <begin position="170"/>
        <end position="190"/>
    </location>
</feature>
<dbReference type="Proteomes" id="UP000708148">
    <property type="component" value="Unassembled WGS sequence"/>
</dbReference>
<dbReference type="PANTHER" id="PTHR11319">
    <property type="entry name" value="G PROTEIN-COUPLED RECEPTOR-RELATED"/>
    <property type="match status" value="1"/>
</dbReference>
<gene>
    <name evidence="2" type="ORF">OSTQU699_LOCUS10564</name>
</gene>
<feature type="transmembrane region" description="Helical" evidence="1">
    <location>
        <begin position="138"/>
        <end position="158"/>
    </location>
</feature>
<keyword evidence="1" id="KW-0472">Membrane</keyword>
<sequence length="382" mass="43227">MDVLNCDNIAGVVVMSADVSIECVSTEYKALRVFSVVGLLIYTFAYMAFVVLMMFSLFRRQAFSDPSNIRRFGFLYTKVELDYLWMEVISLAVRITFVAVSVFIGDTLSAAASLAVVTMLWLLLHVYSAPYIQSELDVLQSFLVVSLLALAFGGLMFFNPKLGAGKRRVLEKGILAVLALMWVSFCALFVKEIVGKVQILEPRTGPWLRGAGVPISTELYDTFKAGFIYRALKNADAELLMDWEELSQMLADWMSNDSFTSYLSLEVVARFWRKLVGGFPEIVDFLAIADEESLTHFREFIEVLYKDFYVKKHVQSRSLHGHLNWKDRGPMALWLAMAPIQDRAFFAGFMTEAFKRVHGAQAEASLKARMRSQLSKILDCCM</sequence>
<dbReference type="EMBL" id="CAJHUC010003049">
    <property type="protein sequence ID" value="CAD7705209.1"/>
    <property type="molecule type" value="Genomic_DNA"/>
</dbReference>
<evidence type="ECO:0000313" key="2">
    <source>
        <dbReference type="EMBL" id="CAD7705209.1"/>
    </source>
</evidence>
<proteinExistence type="predicted"/>
<keyword evidence="1" id="KW-0812">Transmembrane</keyword>
<keyword evidence="3" id="KW-1185">Reference proteome</keyword>
<organism evidence="2 3">
    <name type="scientific">Ostreobium quekettii</name>
    <dbReference type="NCBI Taxonomy" id="121088"/>
    <lineage>
        <taxon>Eukaryota</taxon>
        <taxon>Viridiplantae</taxon>
        <taxon>Chlorophyta</taxon>
        <taxon>core chlorophytes</taxon>
        <taxon>Ulvophyceae</taxon>
        <taxon>TCBD clade</taxon>
        <taxon>Bryopsidales</taxon>
        <taxon>Ostreobineae</taxon>
        <taxon>Ostreobiaceae</taxon>
        <taxon>Ostreobium</taxon>
    </lineage>
</organism>
<name>A0A8S1JDY4_9CHLO</name>
<reference evidence="2" key="1">
    <citation type="submission" date="2020-12" db="EMBL/GenBank/DDBJ databases">
        <authorList>
            <person name="Iha C."/>
        </authorList>
    </citation>
    <scope>NUCLEOTIDE SEQUENCE</scope>
</reference>
<feature type="transmembrane region" description="Helical" evidence="1">
    <location>
        <begin position="33"/>
        <end position="58"/>
    </location>
</feature>
<feature type="transmembrane region" description="Helical" evidence="1">
    <location>
        <begin position="83"/>
        <end position="104"/>
    </location>
</feature>